<dbReference type="KEGG" id="ahb:bsdtb5_21590"/>
<organism evidence="1 2">
    <name type="scientific">Anaeromicropila herbilytica</name>
    <dbReference type="NCBI Taxonomy" id="2785025"/>
    <lineage>
        <taxon>Bacteria</taxon>
        <taxon>Bacillati</taxon>
        <taxon>Bacillota</taxon>
        <taxon>Clostridia</taxon>
        <taxon>Lachnospirales</taxon>
        <taxon>Lachnospiraceae</taxon>
        <taxon>Anaeromicropila</taxon>
    </lineage>
</organism>
<dbReference type="EMBL" id="AP024169">
    <property type="protein sequence ID" value="BCN30864.1"/>
    <property type="molecule type" value="Genomic_DNA"/>
</dbReference>
<name>A0A7R7EL93_9FIRM</name>
<protein>
    <submittedName>
        <fullName evidence="1">Uncharacterized protein</fullName>
    </submittedName>
</protein>
<dbReference type="RefSeq" id="WP_271712022.1">
    <property type="nucleotide sequence ID" value="NZ_AP024169.1"/>
</dbReference>
<evidence type="ECO:0000313" key="2">
    <source>
        <dbReference type="Proteomes" id="UP000595897"/>
    </source>
</evidence>
<dbReference type="Proteomes" id="UP000595897">
    <property type="component" value="Chromosome"/>
</dbReference>
<reference evidence="1 2" key="1">
    <citation type="submission" date="2020-11" db="EMBL/GenBank/DDBJ databases">
        <title>Draft genome sequencing of a Lachnospiraceae strain isolated from anoxic soil subjected to BSD treatment.</title>
        <authorList>
            <person name="Uek A."/>
            <person name="Tonouchi A."/>
        </authorList>
    </citation>
    <scope>NUCLEOTIDE SEQUENCE [LARGE SCALE GENOMIC DNA]</scope>
    <source>
        <strain evidence="1 2">TB5</strain>
    </source>
</reference>
<sequence length="131" mass="15677">MKVIKHNIIFLALLILTLFFIKIEFFPFGYVKEEALPNTSIYYYKVDTKIKNKNDFINYLKANNKKYELGSFMNNKNKVNWKKVLKSTHIYFIGWKKVYSIHYRTLELQCNGYKLDMTSDGYIKDYRSAGK</sequence>
<evidence type="ECO:0000313" key="1">
    <source>
        <dbReference type="EMBL" id="BCN30864.1"/>
    </source>
</evidence>
<proteinExistence type="predicted"/>
<gene>
    <name evidence="1" type="ORF">bsdtb5_21590</name>
</gene>
<accession>A0A7R7EL93</accession>
<keyword evidence="2" id="KW-1185">Reference proteome</keyword>
<dbReference type="AlphaFoldDB" id="A0A7R7EL93"/>